<reference evidence="3" key="1">
    <citation type="submission" date="2018-07" db="EMBL/GenBank/DDBJ databases">
        <authorList>
            <person name="Quirk P.G."/>
            <person name="Krulwich T.A."/>
        </authorList>
    </citation>
    <scope>NUCLEOTIDE SEQUENCE</scope>
    <source>
        <strain evidence="3">Anand</strain>
    </source>
</reference>
<evidence type="ECO:0000313" key="3">
    <source>
        <dbReference type="EMBL" id="SVP90967.1"/>
    </source>
</evidence>
<gene>
    <name evidence="3" type="ORF">TAT_000167800</name>
    <name evidence="4" type="ORF">TAV_000168000</name>
</gene>
<organism evidence="3">
    <name type="scientific">Theileria annulata</name>
    <dbReference type="NCBI Taxonomy" id="5874"/>
    <lineage>
        <taxon>Eukaryota</taxon>
        <taxon>Sar</taxon>
        <taxon>Alveolata</taxon>
        <taxon>Apicomplexa</taxon>
        <taxon>Aconoidasida</taxon>
        <taxon>Piroplasmida</taxon>
        <taxon>Theileriidae</taxon>
        <taxon>Theileria</taxon>
    </lineage>
</organism>
<feature type="compositionally biased region" description="Basic and acidic residues" evidence="2">
    <location>
        <begin position="72"/>
        <end position="94"/>
    </location>
</feature>
<dbReference type="EMBL" id="UIVT01000002">
    <property type="protein sequence ID" value="SVP90967.1"/>
    <property type="molecule type" value="Genomic_DNA"/>
</dbReference>
<feature type="coiled-coil region" evidence="1">
    <location>
        <begin position="234"/>
        <end position="282"/>
    </location>
</feature>
<protein>
    <submittedName>
        <fullName evidence="3">Uncharacterized protein</fullName>
    </submittedName>
</protein>
<feature type="compositionally biased region" description="Polar residues" evidence="2">
    <location>
        <begin position="46"/>
        <end position="67"/>
    </location>
</feature>
<evidence type="ECO:0000313" key="4">
    <source>
        <dbReference type="EMBL" id="SVP91579.1"/>
    </source>
</evidence>
<evidence type="ECO:0000256" key="1">
    <source>
        <dbReference type="SAM" id="Coils"/>
    </source>
</evidence>
<accession>A0A3B0MLL7</accession>
<name>A0A3B0MLL7_THEAN</name>
<feature type="compositionally biased region" description="Polar residues" evidence="2">
    <location>
        <begin position="1"/>
        <end position="24"/>
    </location>
</feature>
<evidence type="ECO:0000256" key="2">
    <source>
        <dbReference type="SAM" id="MobiDB-lite"/>
    </source>
</evidence>
<feature type="compositionally biased region" description="Low complexity" evidence="2">
    <location>
        <begin position="30"/>
        <end position="45"/>
    </location>
</feature>
<proteinExistence type="predicted"/>
<sequence length="284" mass="32068">MEGYRTNRSTTKSQAQNPPKQATLLQKPGNIKSSNPPSKVSNPDSTQSNSSGTRLVYNKDQNTQDSFSGKLKPGDEVRAKRARTAKPDDEKTVKNPEAISPVRTDNEDLINGLALQRQWDEKPDIDNLSNSLLNLYQKLESKDRSGLADLRAKIFLSSLRVRSKSVSYLNFTGSRLKSVIKFSKHLNLKYNTVNYNVPRIEKHYLALCKYYQRKRGLNEVYEKLSSVVSKLPGVKQAQQTAEELAVNKAKTLEKIAKIKEQIQAQKDQINEITQSLSNILDEES</sequence>
<dbReference type="AlphaFoldDB" id="A0A3B0MLL7"/>
<dbReference type="VEuPathDB" id="PiroplasmaDB:TA13445"/>
<feature type="region of interest" description="Disordered" evidence="2">
    <location>
        <begin position="1"/>
        <end position="95"/>
    </location>
</feature>
<keyword evidence="1" id="KW-0175">Coiled coil</keyword>
<dbReference type="EMBL" id="UIVS01000002">
    <property type="protein sequence ID" value="SVP91579.1"/>
    <property type="molecule type" value="Genomic_DNA"/>
</dbReference>